<dbReference type="InterPro" id="IPR001173">
    <property type="entry name" value="Glyco_trans_2-like"/>
</dbReference>
<feature type="transmembrane region" description="Helical" evidence="1">
    <location>
        <begin position="257"/>
        <end position="278"/>
    </location>
</feature>
<protein>
    <submittedName>
        <fullName evidence="3">Glycosyltransferase involved in cell wall biosynthesis</fullName>
    </submittedName>
</protein>
<dbReference type="GO" id="GO:0016740">
    <property type="term" value="F:transferase activity"/>
    <property type="evidence" value="ECO:0007669"/>
    <property type="project" value="UniProtKB-KW"/>
</dbReference>
<dbReference type="Gene3D" id="3.90.550.10">
    <property type="entry name" value="Spore Coat Polysaccharide Biosynthesis Protein SpsA, Chain A"/>
    <property type="match status" value="1"/>
</dbReference>
<evidence type="ECO:0000259" key="2">
    <source>
        <dbReference type="Pfam" id="PF00535"/>
    </source>
</evidence>
<feature type="transmembrane region" description="Helical" evidence="1">
    <location>
        <begin position="315"/>
        <end position="337"/>
    </location>
</feature>
<accession>A0A7J9RXW2</accession>
<reference evidence="3 4" key="1">
    <citation type="submission" date="2020-08" db="EMBL/GenBank/DDBJ databases">
        <title>Genomic Encyclopedia of Type Strains, Phase IV (KMG-V): Genome sequencing to study the core and pangenomes of soil and plant-associated prokaryotes.</title>
        <authorList>
            <person name="Whitman W."/>
        </authorList>
    </citation>
    <scope>NUCLEOTIDE SEQUENCE [LARGE SCALE GENOMIC DNA]</scope>
    <source>
        <strain evidence="3 4">DSM 7078</strain>
    </source>
</reference>
<sequence length="338" mass="38853">MSDQIIITVGIIARNEEQHIKETLLSIVNQNFSKKEYEIILIDGNSEDRTKEIAFETLKNSEISFKILNEKDFGFYGPCFARNLVIDNSCEFSKYIAFIDADCIADENWLLTLYTTIESEKANEEIAGVGGSRLIAKTDDDMEVIINSVLTSRIATCGNPAFSNRKIKYIKSIPNYNAIYKKEILKNFRYDDKLVLSDDIELNYRLSKYGYKFIYESNSKIYHHETGSIIQFSKNMFRYGVNISNVVKKYKNPFIRVYVPLTILLVISPILMFTILLSNNTVNTSFLVLPYLGYLFFVLLVFLEVFFKTEKISSVLTLFLVPIQHFSYGIGVISGLIR</sequence>
<dbReference type="EMBL" id="JACHIQ010000001">
    <property type="protein sequence ID" value="MBB6066833.1"/>
    <property type="molecule type" value="Genomic_DNA"/>
</dbReference>
<organism evidence="3 4">
    <name type="scientific">Methanococcus maripaludis</name>
    <name type="common">Methanococcus deltae</name>
    <dbReference type="NCBI Taxonomy" id="39152"/>
    <lineage>
        <taxon>Archaea</taxon>
        <taxon>Methanobacteriati</taxon>
        <taxon>Methanobacteriota</taxon>
        <taxon>Methanomada group</taxon>
        <taxon>Methanococci</taxon>
        <taxon>Methanococcales</taxon>
        <taxon>Methanococcaceae</taxon>
        <taxon>Methanococcus</taxon>
    </lineage>
</organism>
<dbReference type="AlphaFoldDB" id="A0A7J9RXW2"/>
<keyword evidence="1" id="KW-0812">Transmembrane</keyword>
<dbReference type="PANTHER" id="PTHR43630:SF2">
    <property type="entry name" value="GLYCOSYLTRANSFERASE"/>
    <property type="match status" value="1"/>
</dbReference>
<keyword evidence="1" id="KW-0472">Membrane</keyword>
<feature type="domain" description="Glycosyltransferase 2-like" evidence="2">
    <location>
        <begin position="8"/>
        <end position="122"/>
    </location>
</feature>
<feature type="transmembrane region" description="Helical" evidence="1">
    <location>
        <begin position="284"/>
        <end position="303"/>
    </location>
</feature>
<name>A0A7J9RXW2_METMI</name>
<keyword evidence="1" id="KW-1133">Transmembrane helix</keyword>
<dbReference type="InterPro" id="IPR029044">
    <property type="entry name" value="Nucleotide-diphossugar_trans"/>
</dbReference>
<proteinExistence type="predicted"/>
<evidence type="ECO:0000256" key="1">
    <source>
        <dbReference type="SAM" id="Phobius"/>
    </source>
</evidence>
<evidence type="ECO:0000313" key="4">
    <source>
        <dbReference type="Proteomes" id="UP000584706"/>
    </source>
</evidence>
<keyword evidence="3" id="KW-0808">Transferase</keyword>
<dbReference type="Proteomes" id="UP000584706">
    <property type="component" value="Unassembled WGS sequence"/>
</dbReference>
<dbReference type="Pfam" id="PF00535">
    <property type="entry name" value="Glycos_transf_2"/>
    <property type="match status" value="1"/>
</dbReference>
<dbReference type="RefSeq" id="WP_183545891.1">
    <property type="nucleotide sequence ID" value="NZ_JACHIQ010000001.1"/>
</dbReference>
<comment type="caution">
    <text evidence="3">The sequence shown here is derived from an EMBL/GenBank/DDBJ whole genome shotgun (WGS) entry which is preliminary data.</text>
</comment>
<evidence type="ECO:0000313" key="3">
    <source>
        <dbReference type="EMBL" id="MBB6066833.1"/>
    </source>
</evidence>
<dbReference type="SUPFAM" id="SSF53448">
    <property type="entry name" value="Nucleotide-diphospho-sugar transferases"/>
    <property type="match status" value="1"/>
</dbReference>
<gene>
    <name evidence="3" type="ORF">HNP97_000323</name>
</gene>
<dbReference type="PANTHER" id="PTHR43630">
    <property type="entry name" value="POLY-BETA-1,6-N-ACETYL-D-GLUCOSAMINE SYNTHASE"/>
    <property type="match status" value="1"/>
</dbReference>